<protein>
    <submittedName>
        <fullName evidence="2">Uncharacterized protein</fullName>
    </submittedName>
</protein>
<reference evidence="2 3" key="1">
    <citation type="submission" date="2014-06" db="EMBL/GenBank/DDBJ databases">
        <title>The Genome of the Aflatoxigenic Filamentous Fungus Aspergillus nomius.</title>
        <authorList>
            <person name="Moore M.G."/>
            <person name="Shannon B.M."/>
            <person name="Brian M.M."/>
        </authorList>
    </citation>
    <scope>NUCLEOTIDE SEQUENCE [LARGE SCALE GENOMIC DNA]</scope>
    <source>
        <strain evidence="2 3">NRRL 13137</strain>
    </source>
</reference>
<name>A0A0L1JI04_ASPN3</name>
<dbReference type="Proteomes" id="UP000037505">
    <property type="component" value="Unassembled WGS sequence"/>
</dbReference>
<gene>
    <name evidence="2" type="ORF">ANOM_000786</name>
</gene>
<feature type="chain" id="PRO_5005553908" evidence="1">
    <location>
        <begin position="20"/>
        <end position="122"/>
    </location>
</feature>
<proteinExistence type="predicted"/>
<feature type="non-terminal residue" evidence="2">
    <location>
        <position position="122"/>
    </location>
</feature>
<feature type="signal peptide" evidence="1">
    <location>
        <begin position="1"/>
        <end position="19"/>
    </location>
</feature>
<evidence type="ECO:0000256" key="1">
    <source>
        <dbReference type="SAM" id="SignalP"/>
    </source>
</evidence>
<dbReference type="RefSeq" id="XP_015411931.1">
    <property type="nucleotide sequence ID" value="XM_015546044.1"/>
</dbReference>
<dbReference type="GeneID" id="26802590"/>
<keyword evidence="3" id="KW-1185">Reference proteome</keyword>
<accession>A0A0L1JI04</accession>
<evidence type="ECO:0000313" key="2">
    <source>
        <dbReference type="EMBL" id="KNG91008.1"/>
    </source>
</evidence>
<dbReference type="AlphaFoldDB" id="A0A0L1JI04"/>
<comment type="caution">
    <text evidence="2">The sequence shown here is derived from an EMBL/GenBank/DDBJ whole genome shotgun (WGS) entry which is preliminary data.</text>
</comment>
<dbReference type="EMBL" id="JNOM01000006">
    <property type="protein sequence ID" value="KNG91008.1"/>
    <property type="molecule type" value="Genomic_DNA"/>
</dbReference>
<evidence type="ECO:0000313" key="3">
    <source>
        <dbReference type="Proteomes" id="UP000037505"/>
    </source>
</evidence>
<organism evidence="2 3">
    <name type="scientific">Aspergillus nomiae NRRL (strain ATCC 15546 / NRRL 13137 / CBS 260.88 / M93)</name>
    <dbReference type="NCBI Taxonomy" id="1509407"/>
    <lineage>
        <taxon>Eukaryota</taxon>
        <taxon>Fungi</taxon>
        <taxon>Dikarya</taxon>
        <taxon>Ascomycota</taxon>
        <taxon>Pezizomycotina</taxon>
        <taxon>Eurotiomycetes</taxon>
        <taxon>Eurotiomycetidae</taxon>
        <taxon>Eurotiales</taxon>
        <taxon>Aspergillaceae</taxon>
        <taxon>Aspergillus</taxon>
        <taxon>Aspergillus subgen. Circumdati</taxon>
    </lineage>
</organism>
<keyword evidence="1" id="KW-0732">Signal</keyword>
<sequence length="122" mass="13289">MKNYILTILALYASRTVCAEGPEMGQFVQINQAAETPCPEKPGECKPIGSVRMSVDVAWKGETRDFPTCDGVCYGMEGIWKYGISSIQPSEGLKCDLFGDLQCQDRIFAGMSSGGSSNLYNE</sequence>